<feature type="compositionally biased region" description="Basic residues" evidence="1">
    <location>
        <begin position="499"/>
        <end position="514"/>
    </location>
</feature>
<feature type="compositionally biased region" description="Basic and acidic residues" evidence="1">
    <location>
        <begin position="848"/>
        <end position="860"/>
    </location>
</feature>
<evidence type="ECO:0000313" key="4">
    <source>
        <dbReference type="Proteomes" id="UP000604046"/>
    </source>
</evidence>
<feature type="region of interest" description="Disordered" evidence="1">
    <location>
        <begin position="478"/>
        <end position="552"/>
    </location>
</feature>
<gene>
    <name evidence="3" type="ORF">SNAT2548_LOCUS24297</name>
</gene>
<dbReference type="AlphaFoldDB" id="A0A812RNU1"/>
<accession>A0A812RNU1</accession>
<feature type="region of interest" description="Disordered" evidence="1">
    <location>
        <begin position="989"/>
        <end position="1043"/>
    </location>
</feature>
<feature type="transmembrane region" description="Helical" evidence="2">
    <location>
        <begin position="680"/>
        <end position="702"/>
    </location>
</feature>
<feature type="compositionally biased region" description="Gly residues" evidence="1">
    <location>
        <begin position="861"/>
        <end position="870"/>
    </location>
</feature>
<feature type="region of interest" description="Disordered" evidence="1">
    <location>
        <begin position="837"/>
        <end position="874"/>
    </location>
</feature>
<evidence type="ECO:0000256" key="1">
    <source>
        <dbReference type="SAM" id="MobiDB-lite"/>
    </source>
</evidence>
<protein>
    <submittedName>
        <fullName evidence="3">Uncharacterized protein</fullName>
    </submittedName>
</protein>
<keyword evidence="4" id="KW-1185">Reference proteome</keyword>
<keyword evidence="2" id="KW-0812">Transmembrane</keyword>
<evidence type="ECO:0000256" key="2">
    <source>
        <dbReference type="SAM" id="Phobius"/>
    </source>
</evidence>
<reference evidence="3" key="1">
    <citation type="submission" date="2021-02" db="EMBL/GenBank/DDBJ databases">
        <authorList>
            <person name="Dougan E. K."/>
            <person name="Rhodes N."/>
            <person name="Thang M."/>
            <person name="Chan C."/>
        </authorList>
    </citation>
    <scope>NUCLEOTIDE SEQUENCE</scope>
</reference>
<feature type="compositionally biased region" description="Basic and acidic residues" evidence="1">
    <location>
        <begin position="515"/>
        <end position="552"/>
    </location>
</feature>
<proteinExistence type="predicted"/>
<keyword evidence="2" id="KW-1133">Transmembrane helix</keyword>
<feature type="compositionally biased region" description="Low complexity" evidence="1">
    <location>
        <begin position="1034"/>
        <end position="1043"/>
    </location>
</feature>
<feature type="region of interest" description="Disordered" evidence="1">
    <location>
        <begin position="142"/>
        <end position="175"/>
    </location>
</feature>
<organism evidence="3 4">
    <name type="scientific">Symbiodinium natans</name>
    <dbReference type="NCBI Taxonomy" id="878477"/>
    <lineage>
        <taxon>Eukaryota</taxon>
        <taxon>Sar</taxon>
        <taxon>Alveolata</taxon>
        <taxon>Dinophyceae</taxon>
        <taxon>Suessiales</taxon>
        <taxon>Symbiodiniaceae</taxon>
        <taxon>Symbiodinium</taxon>
    </lineage>
</organism>
<dbReference type="Proteomes" id="UP000604046">
    <property type="component" value="Unassembled WGS sequence"/>
</dbReference>
<feature type="transmembrane region" description="Helical" evidence="2">
    <location>
        <begin position="723"/>
        <end position="747"/>
    </location>
</feature>
<comment type="caution">
    <text evidence="3">The sequence shown here is derived from an EMBL/GenBank/DDBJ whole genome shotgun (WGS) entry which is preliminary data.</text>
</comment>
<dbReference type="EMBL" id="CAJNDS010002354">
    <property type="protein sequence ID" value="CAE7446000.1"/>
    <property type="molecule type" value="Genomic_DNA"/>
</dbReference>
<sequence length="1043" mass="113016">MNTRQTGDQQDSCQVCATVGTDVTDSVRKLFEVRWSPEIVNFGPGCGAEGSSVDGYYVQLLDECGTVLQVVGTVTSIQQEDSAPTQLLECCHDSWYMLDLQDVLLGQAMMGTAGIAGIAIVPYKGTTNYSGATLPMIQMGSSTSSPTVASTSSPLLTTGAPTQPSTTEVPDTTTETVPIETENPQARQKEAAAAAVEAFEEVRRQQANLAIQELKELLLPNETLKLGRKVTSKAVAGSNLTFAVVNTSNIVNDTELEGEGNTSVLVPVGLFRELARRAEGIAISFGSLPSATWTAMEGLSAGEVDGQPVKRQLRGPPMSLLFYDLNGSDLDVDLDEVVAVDEDELRPPSAEPLVIGLDTDSGIVPQASCVRWHGKDWSSDGAKLRLGASGPVCEGRRTGIFAISWAVLACSNAARVFSEEAAQRLAHGDWWFNNAAMLDYVAIVGCFVAMGLAHKAEKGHREMLKDPQNMEVVHALEQQEEGVRQKARKFVSQRGWGSRSRRPKKEKQKEKKKKQQEEKHEEEEKHEKKEENQKKEEEKDEKKEEDSETRRTTKCADKLMGWLAHKAIQLHVGADHTKLAKTEHHATRLHHITEETARVVYRGSFGARVLLIFRAQNQWLAFLLPRFDMTCTSGTQRCAAVAARLFGSWAVSAIFYESGARDKDAYEDLACPRKDFRNDLTGFVVITLTVALASRAGSSLPVSLLLGIGRNKQRNQRKKCRRVLFWVFAGSYVLLCQYIICSFAATVADDDILQWLLTSLQNLVLEMVLLPAIPAVLVASYLGFREETARTKQLKAACPWMDHSKKSAPSLVAGLRQRGRGGVAAIRAVLHRSRLGGPARAASADDAGGERGGHGDHGDHGGQGGQGGQAGQEPAALSAIVVEVPPDVVLPKIAQVAEDAPELHHPALSAKAPKRTLRIPKAARQYGPAEMSASYAGSTSGEVSITPEGIKTPVVAPLEVKTKPPVPVIEETGPHSQPADSPVFARRRAQIPGRPIKLRSPAKVIPKGSQEGARRRSRVSRASATRRAERASRAGRPSARGSQ</sequence>
<evidence type="ECO:0000313" key="3">
    <source>
        <dbReference type="EMBL" id="CAE7446000.1"/>
    </source>
</evidence>
<name>A0A812RNU1_9DINO</name>
<feature type="transmembrane region" description="Helical" evidence="2">
    <location>
        <begin position="767"/>
        <end position="784"/>
    </location>
</feature>
<keyword evidence="2" id="KW-0472">Membrane</keyword>